<gene>
    <name evidence="3" type="ORF">SAMN06265338_11372</name>
</gene>
<dbReference type="Pfam" id="PF00072">
    <property type="entry name" value="Response_reg"/>
    <property type="match status" value="1"/>
</dbReference>
<dbReference type="Proteomes" id="UP000198418">
    <property type="component" value="Unassembled WGS sequence"/>
</dbReference>
<accession>A0A212S6I2</accession>
<dbReference type="SUPFAM" id="SSF52172">
    <property type="entry name" value="CheY-like"/>
    <property type="match status" value="1"/>
</dbReference>
<evidence type="ECO:0000259" key="2">
    <source>
        <dbReference type="PROSITE" id="PS50110"/>
    </source>
</evidence>
<evidence type="ECO:0000313" key="3">
    <source>
        <dbReference type="EMBL" id="SNB80672.1"/>
    </source>
</evidence>
<dbReference type="EMBL" id="FYDG01000013">
    <property type="protein sequence ID" value="SNB80672.1"/>
    <property type="molecule type" value="Genomic_DNA"/>
</dbReference>
<name>A0A212S6I2_RHOAC</name>
<dbReference type="GO" id="GO:0000160">
    <property type="term" value="P:phosphorelay signal transduction system"/>
    <property type="evidence" value="ECO:0007669"/>
    <property type="project" value="InterPro"/>
</dbReference>
<feature type="modified residue" description="4-aspartylphosphate" evidence="1">
    <location>
        <position position="52"/>
    </location>
</feature>
<feature type="domain" description="Response regulatory" evidence="2">
    <location>
        <begin position="3"/>
        <end position="119"/>
    </location>
</feature>
<evidence type="ECO:0000313" key="4">
    <source>
        <dbReference type="Proteomes" id="UP000198418"/>
    </source>
</evidence>
<organism evidence="3 4">
    <name type="scientific">Rhodoblastus acidophilus</name>
    <name type="common">Rhodopseudomonas acidophila</name>
    <dbReference type="NCBI Taxonomy" id="1074"/>
    <lineage>
        <taxon>Bacteria</taxon>
        <taxon>Pseudomonadati</taxon>
        <taxon>Pseudomonadota</taxon>
        <taxon>Alphaproteobacteria</taxon>
        <taxon>Hyphomicrobiales</taxon>
        <taxon>Rhodoblastaceae</taxon>
        <taxon>Rhodoblastus</taxon>
    </lineage>
</organism>
<protein>
    <submittedName>
        <fullName evidence="3">Two-component system, chemotaxis family, response regulator CheY</fullName>
    </submittedName>
</protein>
<evidence type="ECO:0000256" key="1">
    <source>
        <dbReference type="PROSITE-ProRule" id="PRU00169"/>
    </source>
</evidence>
<sequence length="128" mass="14247">MKHGLVVDDSAVIRRVAKRILELMGFDSTEVDDDVKTLDRCSEAMPDVILLDWNIPGVDCIELLRKLRRMPGSEAATIFYCATENDPMMIGRALRAGADDVLLKPFDLRTVQERLEDLGATGRQAQAS</sequence>
<dbReference type="InterPro" id="IPR052048">
    <property type="entry name" value="ST_Response_Regulator"/>
</dbReference>
<dbReference type="InterPro" id="IPR011006">
    <property type="entry name" value="CheY-like_superfamily"/>
</dbReference>
<dbReference type="PANTHER" id="PTHR43228:SF1">
    <property type="entry name" value="TWO-COMPONENT RESPONSE REGULATOR ARR22"/>
    <property type="match status" value="1"/>
</dbReference>
<dbReference type="CDD" id="cd17546">
    <property type="entry name" value="REC_hyHK_CKI1_RcsC-like"/>
    <property type="match status" value="1"/>
</dbReference>
<dbReference type="PANTHER" id="PTHR43228">
    <property type="entry name" value="TWO-COMPONENT RESPONSE REGULATOR"/>
    <property type="match status" value="1"/>
</dbReference>
<dbReference type="OrthoDB" id="9800897at2"/>
<keyword evidence="1" id="KW-0597">Phosphoprotein</keyword>
<dbReference type="SMART" id="SM00448">
    <property type="entry name" value="REC"/>
    <property type="match status" value="1"/>
</dbReference>
<dbReference type="RefSeq" id="WP_088522021.1">
    <property type="nucleotide sequence ID" value="NZ_FYDG01000013.1"/>
</dbReference>
<dbReference type="PROSITE" id="PS50110">
    <property type="entry name" value="RESPONSE_REGULATORY"/>
    <property type="match status" value="1"/>
</dbReference>
<dbReference type="AlphaFoldDB" id="A0A212S6I2"/>
<dbReference type="InterPro" id="IPR001789">
    <property type="entry name" value="Sig_transdc_resp-reg_receiver"/>
</dbReference>
<proteinExistence type="predicted"/>
<reference evidence="4" key="1">
    <citation type="submission" date="2017-06" db="EMBL/GenBank/DDBJ databases">
        <authorList>
            <person name="Varghese N."/>
            <person name="Submissions S."/>
        </authorList>
    </citation>
    <scope>NUCLEOTIDE SEQUENCE [LARGE SCALE GENOMIC DNA]</scope>
    <source>
        <strain evidence="4">DSM 137</strain>
    </source>
</reference>
<dbReference type="Gene3D" id="3.40.50.2300">
    <property type="match status" value="1"/>
</dbReference>
<keyword evidence="4" id="KW-1185">Reference proteome</keyword>